<evidence type="ECO:0000256" key="2">
    <source>
        <dbReference type="ARBA" id="ARBA00023295"/>
    </source>
</evidence>
<keyword evidence="2" id="KW-0326">Glycosidase</keyword>
<dbReference type="GO" id="GO:0009341">
    <property type="term" value="C:beta-galactosidase complex"/>
    <property type="evidence" value="ECO:0007669"/>
    <property type="project" value="InterPro"/>
</dbReference>
<comment type="caution">
    <text evidence="4">The sequence shown here is derived from an EMBL/GenBank/DDBJ whole genome shotgun (WGS) entry which is preliminary data.</text>
</comment>
<dbReference type="InterPro" id="IPR013529">
    <property type="entry name" value="Glyco_hydro_42_N"/>
</dbReference>
<name>A0A848AQ20_9BACT</name>
<dbReference type="SUPFAM" id="SSF51445">
    <property type="entry name" value="(Trans)glycosidases"/>
    <property type="match status" value="1"/>
</dbReference>
<dbReference type="GO" id="GO:0004565">
    <property type="term" value="F:beta-galactosidase activity"/>
    <property type="evidence" value="ECO:0007669"/>
    <property type="project" value="InterPro"/>
</dbReference>
<dbReference type="InterPro" id="IPR017853">
    <property type="entry name" value="GH"/>
</dbReference>
<feature type="domain" description="Glycoside hydrolase family 42 N-terminal" evidence="3">
    <location>
        <begin position="452"/>
        <end position="594"/>
    </location>
</feature>
<dbReference type="Gene3D" id="3.20.20.80">
    <property type="entry name" value="Glycosidases"/>
    <property type="match status" value="1"/>
</dbReference>
<evidence type="ECO:0000313" key="5">
    <source>
        <dbReference type="Proteomes" id="UP000576225"/>
    </source>
</evidence>
<keyword evidence="1" id="KW-0378">Hydrolase</keyword>
<gene>
    <name evidence="4" type="ORF">HF882_05085</name>
</gene>
<sequence length="714" mass="81604">MYKKVSAIVTSLLVTSVSLCGKPLFNVGSSGEVKVGPFDKTTIVNQSGRTLKLGLKKDGSKYQGVILTPAKGKYFDLSKGAELAFDVENRSKVPSHLRIEIINVKPGNNPNAFSHIYTANIALLPYEKATQRVRYGRIGNEGIDWEPQGMQHNFDGFSKGGFKIVPSEVAQLRIWSSPLDVERTFLISNFRLEGTPEPIPAALNSKETFYPFIDEFGQYKHAEWNWKIHSEEELKKAKEFEDAFLERCPAISNRTRFGGWADGPTFDSKGGWSTVKYKGKWFLVDPEGKLFWSLGMNTTHDKSDSITGITYRENYFEKLPENSAANVDFYTKQHFPRYGFYKGKPGEILQFHFYCYNMFRKYGKEYHKEFVTRSQRRFSSWGFNTNGNWVHPDILKEEFHHPYISAVEFARFYDVIEGCKQIGWQKFPDIFNPEFAAGLKEALQTRQKNTVDDPFCIGYFIDNELSWGKNDTFLAEGALRSPARQHAKTAMTEFYKKKYSDIAGLNKVWGTAYKSWEDFRASTAMPADPEKAKADLAEFNNVIVNTYFSVCKKMIEEYAPGKLYFGCRFNDWNVKVLQTAANYVDGMSFNRYTAEVAHFKLPEGADCPVIIGEWHFGTTVNGPAHGGLQVAASQKDRARAFDRYVRSALWNPLIIGVHYFKYTDQAATGRPADDENIQCGFVDIADTPYWEMVKAARKVSQEMYLYRIQHGPRR</sequence>
<dbReference type="Gene3D" id="2.60.120.430">
    <property type="entry name" value="Galactose-binding lectin"/>
    <property type="match status" value="1"/>
</dbReference>
<protein>
    <recommendedName>
        <fullName evidence="3">Glycoside hydrolase family 42 N-terminal domain-containing protein</fullName>
    </recommendedName>
</protein>
<evidence type="ECO:0000313" key="4">
    <source>
        <dbReference type="EMBL" id="NMD85954.1"/>
    </source>
</evidence>
<organism evidence="4 5">
    <name type="scientific">Victivallis vadensis</name>
    <dbReference type="NCBI Taxonomy" id="172901"/>
    <lineage>
        <taxon>Bacteria</taxon>
        <taxon>Pseudomonadati</taxon>
        <taxon>Lentisphaerota</taxon>
        <taxon>Lentisphaeria</taxon>
        <taxon>Victivallales</taxon>
        <taxon>Victivallaceae</taxon>
        <taxon>Victivallis</taxon>
    </lineage>
</organism>
<reference evidence="4 5" key="1">
    <citation type="submission" date="2020-04" db="EMBL/GenBank/DDBJ databases">
        <authorList>
            <person name="Hitch T.C.A."/>
            <person name="Wylensek D."/>
            <person name="Clavel T."/>
        </authorList>
    </citation>
    <scope>NUCLEOTIDE SEQUENCE [LARGE SCALE GENOMIC DNA]</scope>
    <source>
        <strain evidence="4 5">COR2-253-APC-1A</strain>
    </source>
</reference>
<dbReference type="AlphaFoldDB" id="A0A848AQ20"/>
<dbReference type="GO" id="GO:0005975">
    <property type="term" value="P:carbohydrate metabolic process"/>
    <property type="evidence" value="ECO:0007669"/>
    <property type="project" value="InterPro"/>
</dbReference>
<dbReference type="EMBL" id="JABAEW010000006">
    <property type="protein sequence ID" value="NMD85954.1"/>
    <property type="molecule type" value="Genomic_DNA"/>
</dbReference>
<evidence type="ECO:0000256" key="1">
    <source>
        <dbReference type="ARBA" id="ARBA00022801"/>
    </source>
</evidence>
<dbReference type="Proteomes" id="UP000576225">
    <property type="component" value="Unassembled WGS sequence"/>
</dbReference>
<dbReference type="RefSeq" id="WP_168961854.1">
    <property type="nucleotide sequence ID" value="NZ_JABAEW010000006.1"/>
</dbReference>
<evidence type="ECO:0000259" key="3">
    <source>
        <dbReference type="Pfam" id="PF02449"/>
    </source>
</evidence>
<proteinExistence type="predicted"/>
<dbReference type="Pfam" id="PF02449">
    <property type="entry name" value="Glyco_hydro_42"/>
    <property type="match status" value="1"/>
</dbReference>
<accession>A0A848AQ20</accession>